<organism evidence="1">
    <name type="scientific">Crouania attenuata</name>
    <dbReference type="NCBI Taxonomy" id="42002"/>
    <lineage>
        <taxon>Eukaryota</taxon>
        <taxon>Rhodophyta</taxon>
        <taxon>Florideophyceae</taxon>
        <taxon>Rhodymeniophycidae</taxon>
        <taxon>Ceramiales</taxon>
        <taxon>Callithamniaceae</taxon>
        <taxon>Crouania</taxon>
    </lineage>
</organism>
<accession>A0A4D6WQ37</accession>
<keyword evidence="1" id="KW-0934">Plastid</keyword>
<gene>
    <name evidence="1" type="primary">orf154</name>
</gene>
<geneLocation type="plastid" evidence="1"/>
<dbReference type="EMBL" id="MK814632">
    <property type="protein sequence ID" value="QCI05496.1"/>
    <property type="molecule type" value="Genomic_DNA"/>
</dbReference>
<proteinExistence type="predicted"/>
<sequence>MLHYSHIIKIKLDLLLIIIKIISPGTLKLNEPINLFVNQPKHNFCNIQSTTKNIFVDNIQQIYCIQKYIHEYSIQIIAYDILKKIDSLNYSYIEQEFKRKYNYYYYHSMSYYNIFSYYQNCKSIDDLFIKNLYLISRMTKYTYLYILIKSLITI</sequence>
<protein>
    <submittedName>
        <fullName evidence="1">Uncharacterized protein</fullName>
    </submittedName>
</protein>
<dbReference type="AlphaFoldDB" id="A0A4D6WQ37"/>
<reference evidence="1" key="2">
    <citation type="submission" date="2019-04" db="EMBL/GenBank/DDBJ databases">
        <authorList>
            <person name="Pasella M."/>
        </authorList>
    </citation>
    <scope>NUCLEOTIDE SEQUENCE</scope>
    <source>
        <strain evidence="1">PD2952</strain>
    </source>
</reference>
<name>A0A4D6WQ37_9FLOR</name>
<evidence type="ECO:0000313" key="1">
    <source>
        <dbReference type="EMBL" id="QCI05496.1"/>
    </source>
</evidence>
<reference evidence="1" key="1">
    <citation type="journal article" date="2019" name="Mol. Phylogenet. Evol.">
        <title>Morphological evolution and classification of the red algal order Ceramiales inferred using plastid phylogenomics.</title>
        <authorList>
            <person name="Diaz-Tapia P."/>
            <person name="Pasella M.M."/>
            <person name="Verbruggen H."/>
            <person name="Maggs C.A."/>
        </authorList>
    </citation>
    <scope>NUCLEOTIDE SEQUENCE</scope>
    <source>
        <strain evidence="1">PD2952</strain>
    </source>
</reference>